<reference evidence="3" key="1">
    <citation type="journal article" date="2020" name="bioRxiv">
        <title>Comparative genomics of Chlamydomonas.</title>
        <authorList>
            <person name="Craig R.J."/>
            <person name="Hasan A.R."/>
            <person name="Ness R.W."/>
            <person name="Keightley P.D."/>
        </authorList>
    </citation>
    <scope>NUCLEOTIDE SEQUENCE</scope>
    <source>
        <strain evidence="3">SAG 7.73</strain>
    </source>
</reference>
<dbReference type="OrthoDB" id="535173at2759"/>
<evidence type="ECO:0000256" key="1">
    <source>
        <dbReference type="SAM" id="MobiDB-lite"/>
    </source>
</evidence>
<gene>
    <name evidence="3" type="ORF">HXX76_007003</name>
</gene>
<evidence type="ECO:0000313" key="4">
    <source>
        <dbReference type="Proteomes" id="UP000650467"/>
    </source>
</evidence>
<feature type="transmembrane region" description="Helical" evidence="2">
    <location>
        <begin position="93"/>
        <end position="109"/>
    </location>
</feature>
<protein>
    <submittedName>
        <fullName evidence="3">Uncharacterized protein</fullName>
    </submittedName>
</protein>
<keyword evidence="2" id="KW-1133">Transmembrane helix</keyword>
<name>A0A835W086_CHLIN</name>
<evidence type="ECO:0000256" key="2">
    <source>
        <dbReference type="SAM" id="Phobius"/>
    </source>
</evidence>
<feature type="transmembrane region" description="Helical" evidence="2">
    <location>
        <begin position="129"/>
        <end position="145"/>
    </location>
</feature>
<dbReference type="AlphaFoldDB" id="A0A835W086"/>
<keyword evidence="2" id="KW-0472">Membrane</keyword>
<feature type="compositionally biased region" description="Polar residues" evidence="1">
    <location>
        <begin position="52"/>
        <end position="64"/>
    </location>
</feature>
<dbReference type="EMBL" id="JAEHOC010000014">
    <property type="protein sequence ID" value="KAG2435807.1"/>
    <property type="molecule type" value="Genomic_DNA"/>
</dbReference>
<sequence length="150" mass="16196">MQSVPQRTSSLRGDALRVCSSSLRGPALAARVAVVAKAESSPAEPSTSSGGATQPASLDWTSSNSPPPSVVRAMKGGRNVRLLRPDSRSEKRWASFLSAVALTWLSFYGQSIIEELNKMTTLPIDEIDGIIYFIIAFNIVSLVLPKSRYQ</sequence>
<keyword evidence="2" id="KW-0812">Transmembrane</keyword>
<evidence type="ECO:0000313" key="3">
    <source>
        <dbReference type="EMBL" id="KAG2435807.1"/>
    </source>
</evidence>
<organism evidence="3 4">
    <name type="scientific">Chlamydomonas incerta</name>
    <dbReference type="NCBI Taxonomy" id="51695"/>
    <lineage>
        <taxon>Eukaryota</taxon>
        <taxon>Viridiplantae</taxon>
        <taxon>Chlorophyta</taxon>
        <taxon>core chlorophytes</taxon>
        <taxon>Chlorophyceae</taxon>
        <taxon>CS clade</taxon>
        <taxon>Chlamydomonadales</taxon>
        <taxon>Chlamydomonadaceae</taxon>
        <taxon>Chlamydomonas</taxon>
    </lineage>
</organism>
<dbReference type="Proteomes" id="UP000650467">
    <property type="component" value="Unassembled WGS sequence"/>
</dbReference>
<keyword evidence="4" id="KW-1185">Reference proteome</keyword>
<proteinExistence type="predicted"/>
<comment type="caution">
    <text evidence="3">The sequence shown here is derived from an EMBL/GenBank/DDBJ whole genome shotgun (WGS) entry which is preliminary data.</text>
</comment>
<feature type="region of interest" description="Disordered" evidence="1">
    <location>
        <begin position="39"/>
        <end position="71"/>
    </location>
</feature>
<accession>A0A835W086</accession>
<feature type="compositionally biased region" description="Low complexity" evidence="1">
    <location>
        <begin position="39"/>
        <end position="51"/>
    </location>
</feature>